<protein>
    <submittedName>
        <fullName evidence="3">Uncharacterized protein LOC114447117 isoform X1</fullName>
    </submittedName>
</protein>
<gene>
    <name evidence="3" type="primary">LOC114447117</name>
</gene>
<reference evidence="3" key="1">
    <citation type="submission" date="2025-08" db="UniProtKB">
        <authorList>
            <consortium name="RefSeq"/>
        </authorList>
    </citation>
    <scope>IDENTIFICATION</scope>
</reference>
<feature type="region of interest" description="Disordered" evidence="1">
    <location>
        <begin position="52"/>
        <end position="117"/>
    </location>
</feature>
<evidence type="ECO:0000313" key="2">
    <source>
        <dbReference type="Proteomes" id="UP000515145"/>
    </source>
</evidence>
<organism evidence="2 3">
    <name type="scientific">Parambassis ranga</name>
    <name type="common">Indian glassy fish</name>
    <dbReference type="NCBI Taxonomy" id="210632"/>
    <lineage>
        <taxon>Eukaryota</taxon>
        <taxon>Metazoa</taxon>
        <taxon>Chordata</taxon>
        <taxon>Craniata</taxon>
        <taxon>Vertebrata</taxon>
        <taxon>Euteleostomi</taxon>
        <taxon>Actinopterygii</taxon>
        <taxon>Neopterygii</taxon>
        <taxon>Teleostei</taxon>
        <taxon>Neoteleostei</taxon>
        <taxon>Acanthomorphata</taxon>
        <taxon>Ovalentaria</taxon>
        <taxon>Ambassidae</taxon>
        <taxon>Parambassis</taxon>
    </lineage>
</organism>
<name>A0A6P7JPT8_9TELE</name>
<evidence type="ECO:0000313" key="3">
    <source>
        <dbReference type="RefSeq" id="XP_028278992.1"/>
    </source>
</evidence>
<feature type="region of interest" description="Disordered" evidence="1">
    <location>
        <begin position="141"/>
        <end position="195"/>
    </location>
</feature>
<dbReference type="InParanoid" id="A0A6P7JPT8"/>
<keyword evidence="2" id="KW-1185">Reference proteome</keyword>
<evidence type="ECO:0000256" key="1">
    <source>
        <dbReference type="SAM" id="MobiDB-lite"/>
    </source>
</evidence>
<proteinExistence type="predicted"/>
<dbReference type="GeneID" id="114447117"/>
<dbReference type="AlphaFoldDB" id="A0A6P7JPT8"/>
<dbReference type="Proteomes" id="UP000515145">
    <property type="component" value="Chromosome 15"/>
</dbReference>
<sequence length="211" mass="22871">MVEQLASIMENLLLTAVTEICSEVRLKPENSKMEEELLAVLRRLCDTLLQEADGGCSRRGGGRSEEAAGEQETRRPQEERRPQDGRRRGGLQESESRQPINMLPCPTHSEQAAAADSGLAAAVEVPPTGSLPQQTAAFSAVPSVAEGSQPAAAARSTADRPPPQRRTPALTVGNGLHATPSRRTRLLAAGRSHVRPVERRWWRRAASKDTD</sequence>
<dbReference type="RefSeq" id="XP_028278992.1">
    <property type="nucleotide sequence ID" value="XM_028423191.1"/>
</dbReference>
<accession>A0A6P7JPT8</accession>
<feature type="compositionally biased region" description="Basic and acidic residues" evidence="1">
    <location>
        <begin position="62"/>
        <end position="87"/>
    </location>
</feature>